<organism evidence="2 3">
    <name type="scientific">Hymenobacter glacialis</name>
    <dbReference type="NCBI Taxonomy" id="1908236"/>
    <lineage>
        <taxon>Bacteria</taxon>
        <taxon>Pseudomonadati</taxon>
        <taxon>Bacteroidota</taxon>
        <taxon>Cytophagia</taxon>
        <taxon>Cytophagales</taxon>
        <taxon>Hymenobacteraceae</taxon>
        <taxon>Hymenobacter</taxon>
    </lineage>
</organism>
<dbReference type="STRING" id="1908236.BEN48_06535"/>
<comment type="caution">
    <text evidence="2">The sequence shown here is derived from an EMBL/GenBank/DDBJ whole genome shotgun (WGS) entry which is preliminary data.</text>
</comment>
<name>A0A1G1SRJ3_9BACT</name>
<dbReference type="RefSeq" id="WP_070736254.1">
    <property type="nucleotide sequence ID" value="NZ_MDZC01000123.1"/>
</dbReference>
<evidence type="ECO:0000313" key="2">
    <source>
        <dbReference type="EMBL" id="OGX81251.1"/>
    </source>
</evidence>
<dbReference type="Proteomes" id="UP000177791">
    <property type="component" value="Unassembled WGS sequence"/>
</dbReference>
<keyword evidence="3" id="KW-1185">Reference proteome</keyword>
<dbReference type="EMBL" id="MDZC01000123">
    <property type="protein sequence ID" value="OGX81251.1"/>
    <property type="molecule type" value="Genomic_DNA"/>
</dbReference>
<dbReference type="InterPro" id="IPR007024">
    <property type="entry name" value="BLUF_domain"/>
</dbReference>
<dbReference type="Pfam" id="PF04940">
    <property type="entry name" value="BLUF"/>
    <property type="match status" value="1"/>
</dbReference>
<dbReference type="InterPro" id="IPR036046">
    <property type="entry name" value="Acylphosphatase-like_dom_sf"/>
</dbReference>
<dbReference type="GO" id="GO:0071949">
    <property type="term" value="F:FAD binding"/>
    <property type="evidence" value="ECO:0007669"/>
    <property type="project" value="InterPro"/>
</dbReference>
<proteinExistence type="predicted"/>
<feature type="domain" description="BLUF" evidence="1">
    <location>
        <begin position="3"/>
        <end position="96"/>
    </location>
</feature>
<evidence type="ECO:0000313" key="3">
    <source>
        <dbReference type="Proteomes" id="UP000177791"/>
    </source>
</evidence>
<dbReference type="SMART" id="SM01034">
    <property type="entry name" value="BLUF"/>
    <property type="match status" value="1"/>
</dbReference>
<protein>
    <recommendedName>
        <fullName evidence="1">BLUF domain-containing protein</fullName>
    </recommendedName>
</protein>
<dbReference type="AlphaFoldDB" id="A0A1G1SRJ3"/>
<dbReference type="OrthoDB" id="1122028at2"/>
<dbReference type="GO" id="GO:0009882">
    <property type="term" value="F:blue light photoreceptor activity"/>
    <property type="evidence" value="ECO:0007669"/>
    <property type="project" value="InterPro"/>
</dbReference>
<sequence length="152" mass="17533">MVLYQLIYQSQSLVPFETPELEDLLVQSRAFNLAHHITGILLYTPDGRFMQVLEGQKSVVRDLYYNHILLDPRHYNCRVLTDGPAMRRSFSTWTMGFRVATAMDLRALLCTVPPDAPGLLVPRPHTRPELLDLLQDFVESCETEPWLEHPRA</sequence>
<gene>
    <name evidence="2" type="ORF">BEN48_06535</name>
</gene>
<evidence type="ECO:0000259" key="1">
    <source>
        <dbReference type="PROSITE" id="PS50925"/>
    </source>
</evidence>
<dbReference type="PROSITE" id="PS50925">
    <property type="entry name" value="BLUF"/>
    <property type="match status" value="1"/>
</dbReference>
<dbReference type="SUPFAM" id="SSF54975">
    <property type="entry name" value="Acylphosphatase/BLUF domain-like"/>
    <property type="match status" value="1"/>
</dbReference>
<reference evidence="2 3" key="1">
    <citation type="submission" date="2016-08" db="EMBL/GenBank/DDBJ databases">
        <title>Hymenobacter coccineus sp. nov., Hymenobacter lapidarius sp. nov. and Hymenobacter glacialis sp. nov., isolated from Antarctic soil.</title>
        <authorList>
            <person name="Sedlacek I."/>
            <person name="Kralova S."/>
            <person name="Kyrova K."/>
            <person name="Maslanova I."/>
            <person name="Stankova E."/>
            <person name="Vrbovska V."/>
            <person name="Nemec M."/>
            <person name="Bartak M."/>
            <person name="Svec P."/>
            <person name="Busse H.-J."/>
            <person name="Pantucek R."/>
        </authorList>
    </citation>
    <scope>NUCLEOTIDE SEQUENCE [LARGE SCALE GENOMIC DNA]</scope>
    <source>
        <strain evidence="2 3">CCM 8648</strain>
    </source>
</reference>
<accession>A0A1G1SRJ3</accession>
<dbReference type="Gene3D" id="3.30.70.100">
    <property type="match status" value="1"/>
</dbReference>